<sequence length="288" mass="32494">MATGLYSQHLHNRSIFYIRNSLIAVFLIAFAAVSLFPIVYMFAWSFGPAIESASTSYNIFPGRWSLDSYKAFISFSNYSLKWIWNSIIVATFTVLGNVIFAGMAGYAFSKIKFRGRSFLFFVILLSMMIPYQVTQVPLYILIVKNFHMTNTYPALILPGMCTAYNIFMAKQFFQGIPTALIESAKIEGCSQLMIFNKIILPLSKTILSVMAINTFLNSWNTFFWPFLVTSKEEMYTIQVGLKTFKFANGSLLSPMMAGACISVIPMFVLFFSLQKYFLEGVTVGAVKG</sequence>
<feature type="transmembrane region" description="Helical" evidence="7">
    <location>
        <begin position="118"/>
        <end position="142"/>
    </location>
</feature>
<dbReference type="PANTHER" id="PTHR43744:SF12">
    <property type="entry name" value="ABC TRANSPORTER PERMEASE PROTEIN MG189-RELATED"/>
    <property type="match status" value="1"/>
</dbReference>
<evidence type="ECO:0000259" key="8">
    <source>
        <dbReference type="PROSITE" id="PS50928"/>
    </source>
</evidence>
<evidence type="ECO:0000313" key="9">
    <source>
        <dbReference type="EMBL" id="SFQ03848.1"/>
    </source>
</evidence>
<dbReference type="eggNOG" id="COG0395">
    <property type="taxonomic scope" value="Bacteria"/>
</dbReference>
<organism evidence="9 10">
    <name type="scientific">Butyrivibrio proteoclasticus</name>
    <dbReference type="NCBI Taxonomy" id="43305"/>
    <lineage>
        <taxon>Bacteria</taxon>
        <taxon>Bacillati</taxon>
        <taxon>Bacillota</taxon>
        <taxon>Clostridia</taxon>
        <taxon>Lachnospirales</taxon>
        <taxon>Lachnospiraceae</taxon>
        <taxon>Butyrivibrio</taxon>
    </lineage>
</organism>
<reference evidence="10" key="1">
    <citation type="submission" date="2016-10" db="EMBL/GenBank/DDBJ databases">
        <authorList>
            <person name="Varghese N."/>
            <person name="Submissions S."/>
        </authorList>
    </citation>
    <scope>NUCLEOTIDE SEQUENCE [LARGE SCALE GENOMIC DNA]</scope>
    <source>
        <strain evidence="10">P18</strain>
    </source>
</reference>
<keyword evidence="3" id="KW-1003">Cell membrane</keyword>
<feature type="domain" description="ABC transmembrane type-1" evidence="8">
    <location>
        <begin position="83"/>
        <end position="273"/>
    </location>
</feature>
<keyword evidence="10" id="KW-1185">Reference proteome</keyword>
<comment type="subcellular location">
    <subcellularLocation>
        <location evidence="1 7">Cell membrane</location>
        <topology evidence="1 7">Multi-pass membrane protein</topology>
    </subcellularLocation>
</comment>
<dbReference type="PANTHER" id="PTHR43744">
    <property type="entry name" value="ABC TRANSPORTER PERMEASE PROTEIN MG189-RELATED-RELATED"/>
    <property type="match status" value="1"/>
</dbReference>
<dbReference type="GO" id="GO:0005886">
    <property type="term" value="C:plasma membrane"/>
    <property type="evidence" value="ECO:0007669"/>
    <property type="project" value="UniProtKB-SubCell"/>
</dbReference>
<keyword evidence="2 7" id="KW-0813">Transport</keyword>
<dbReference type="SUPFAM" id="SSF161098">
    <property type="entry name" value="MetI-like"/>
    <property type="match status" value="1"/>
</dbReference>
<evidence type="ECO:0000256" key="6">
    <source>
        <dbReference type="ARBA" id="ARBA00023136"/>
    </source>
</evidence>
<evidence type="ECO:0000256" key="5">
    <source>
        <dbReference type="ARBA" id="ARBA00022989"/>
    </source>
</evidence>
<name>A0A1I5V8L8_9FIRM</name>
<protein>
    <submittedName>
        <fullName evidence="9">Carbohydrate ABC transporter membrane protein 2, CUT1 family</fullName>
    </submittedName>
</protein>
<comment type="similarity">
    <text evidence="7">Belongs to the binding-protein-dependent transport system permease family.</text>
</comment>
<dbReference type="GO" id="GO:0055085">
    <property type="term" value="P:transmembrane transport"/>
    <property type="evidence" value="ECO:0007669"/>
    <property type="project" value="InterPro"/>
</dbReference>
<dbReference type="InterPro" id="IPR000515">
    <property type="entry name" value="MetI-like"/>
</dbReference>
<accession>A0A1I5V8L8</accession>
<dbReference type="OrthoDB" id="187395at2"/>
<evidence type="ECO:0000256" key="1">
    <source>
        <dbReference type="ARBA" id="ARBA00004651"/>
    </source>
</evidence>
<feature type="transmembrane region" description="Helical" evidence="7">
    <location>
        <begin position="251"/>
        <end position="271"/>
    </location>
</feature>
<dbReference type="Gene3D" id="1.10.3720.10">
    <property type="entry name" value="MetI-like"/>
    <property type="match status" value="1"/>
</dbReference>
<dbReference type="PROSITE" id="PS50928">
    <property type="entry name" value="ABC_TM1"/>
    <property type="match status" value="1"/>
</dbReference>
<dbReference type="EMBL" id="FOXO01000016">
    <property type="protein sequence ID" value="SFQ03848.1"/>
    <property type="molecule type" value="Genomic_DNA"/>
</dbReference>
<dbReference type="CDD" id="cd06261">
    <property type="entry name" value="TM_PBP2"/>
    <property type="match status" value="1"/>
</dbReference>
<dbReference type="Pfam" id="PF00528">
    <property type="entry name" value="BPD_transp_1"/>
    <property type="match status" value="1"/>
</dbReference>
<evidence type="ECO:0000256" key="7">
    <source>
        <dbReference type="RuleBase" id="RU363032"/>
    </source>
</evidence>
<evidence type="ECO:0000256" key="3">
    <source>
        <dbReference type="ARBA" id="ARBA00022475"/>
    </source>
</evidence>
<gene>
    <name evidence="9" type="ORF">SAMN04487928_11623</name>
</gene>
<evidence type="ECO:0000256" key="4">
    <source>
        <dbReference type="ARBA" id="ARBA00022692"/>
    </source>
</evidence>
<dbReference type="Proteomes" id="UP000182624">
    <property type="component" value="Unassembled WGS sequence"/>
</dbReference>
<keyword evidence="6 7" id="KW-0472">Membrane</keyword>
<feature type="transmembrane region" description="Helical" evidence="7">
    <location>
        <begin position="21"/>
        <end position="43"/>
    </location>
</feature>
<evidence type="ECO:0000313" key="10">
    <source>
        <dbReference type="Proteomes" id="UP000182624"/>
    </source>
</evidence>
<evidence type="ECO:0000256" key="2">
    <source>
        <dbReference type="ARBA" id="ARBA00022448"/>
    </source>
</evidence>
<proteinExistence type="inferred from homology"/>
<dbReference type="RefSeq" id="WP_022772568.1">
    <property type="nucleotide sequence ID" value="NZ_FOXO01000016.1"/>
</dbReference>
<dbReference type="AlphaFoldDB" id="A0A1I5V8L8"/>
<keyword evidence="5 7" id="KW-1133">Transmembrane helix</keyword>
<keyword evidence="4 7" id="KW-0812">Transmembrane</keyword>
<feature type="transmembrane region" description="Helical" evidence="7">
    <location>
        <begin position="82"/>
        <end position="106"/>
    </location>
</feature>
<dbReference type="InterPro" id="IPR035906">
    <property type="entry name" value="MetI-like_sf"/>
</dbReference>